<protein>
    <submittedName>
        <fullName evidence="2">Uncharacterized protein</fullName>
    </submittedName>
</protein>
<feature type="non-terminal residue" evidence="2">
    <location>
        <position position="1"/>
    </location>
</feature>
<accession>A0A0L7KV98</accession>
<dbReference type="EMBL" id="JTDY01005486">
    <property type="protein sequence ID" value="KOB66954.1"/>
    <property type="molecule type" value="Genomic_DNA"/>
</dbReference>
<gene>
    <name evidence="2" type="ORF">OBRU01_20504</name>
</gene>
<keyword evidence="3" id="KW-1185">Reference proteome</keyword>
<comment type="caution">
    <text evidence="2">The sequence shown here is derived from an EMBL/GenBank/DDBJ whole genome shotgun (WGS) entry which is preliminary data.</text>
</comment>
<evidence type="ECO:0000313" key="3">
    <source>
        <dbReference type="Proteomes" id="UP000037510"/>
    </source>
</evidence>
<evidence type="ECO:0000256" key="1">
    <source>
        <dbReference type="SAM" id="MobiDB-lite"/>
    </source>
</evidence>
<feature type="compositionally biased region" description="Basic and acidic residues" evidence="1">
    <location>
        <begin position="9"/>
        <end position="21"/>
    </location>
</feature>
<dbReference type="Proteomes" id="UP000037510">
    <property type="component" value="Unassembled WGS sequence"/>
</dbReference>
<sequence length="39" mass="4646">MPGHRRRDQHSESSARVRDRQPPCAGMRQKAENRQSWSR</sequence>
<evidence type="ECO:0000313" key="2">
    <source>
        <dbReference type="EMBL" id="KOB66954.1"/>
    </source>
</evidence>
<reference evidence="2 3" key="1">
    <citation type="journal article" date="2015" name="Genome Biol. Evol.">
        <title>The genome of winter moth (Operophtera brumata) provides a genomic perspective on sexual dimorphism and phenology.</title>
        <authorList>
            <person name="Derks M.F."/>
            <person name="Smit S."/>
            <person name="Salis L."/>
            <person name="Schijlen E."/>
            <person name="Bossers A."/>
            <person name="Mateman C."/>
            <person name="Pijl A.S."/>
            <person name="de Ridder D."/>
            <person name="Groenen M.A."/>
            <person name="Visser M.E."/>
            <person name="Megens H.J."/>
        </authorList>
    </citation>
    <scope>NUCLEOTIDE SEQUENCE [LARGE SCALE GENOMIC DNA]</scope>
    <source>
        <strain evidence="2">WM2013NL</strain>
        <tissue evidence="2">Head and thorax</tissue>
    </source>
</reference>
<dbReference type="AlphaFoldDB" id="A0A0L7KV98"/>
<organism evidence="2 3">
    <name type="scientific">Operophtera brumata</name>
    <name type="common">Winter moth</name>
    <name type="synonym">Phalaena brumata</name>
    <dbReference type="NCBI Taxonomy" id="104452"/>
    <lineage>
        <taxon>Eukaryota</taxon>
        <taxon>Metazoa</taxon>
        <taxon>Ecdysozoa</taxon>
        <taxon>Arthropoda</taxon>
        <taxon>Hexapoda</taxon>
        <taxon>Insecta</taxon>
        <taxon>Pterygota</taxon>
        <taxon>Neoptera</taxon>
        <taxon>Endopterygota</taxon>
        <taxon>Lepidoptera</taxon>
        <taxon>Glossata</taxon>
        <taxon>Ditrysia</taxon>
        <taxon>Geometroidea</taxon>
        <taxon>Geometridae</taxon>
        <taxon>Larentiinae</taxon>
        <taxon>Operophtera</taxon>
    </lineage>
</organism>
<name>A0A0L7KV98_OPEBR</name>
<proteinExistence type="predicted"/>
<feature type="region of interest" description="Disordered" evidence="1">
    <location>
        <begin position="1"/>
        <end position="39"/>
    </location>
</feature>